<keyword evidence="3 4" id="KW-0687">Ribonucleoprotein</keyword>
<evidence type="ECO:0000256" key="4">
    <source>
        <dbReference type="RuleBase" id="RU000572"/>
    </source>
</evidence>
<dbReference type="InterPro" id="IPR001380">
    <property type="entry name" value="Ribosomal_eL13"/>
</dbReference>
<keyword evidence="7" id="KW-1185">Reference proteome</keyword>
<dbReference type="PROSITE" id="PS01104">
    <property type="entry name" value="RIBOSOMAL_L13E"/>
    <property type="match status" value="1"/>
</dbReference>
<comment type="caution">
    <text evidence="6">The sequence shown here is derived from an EMBL/GenBank/DDBJ whole genome shotgun (WGS) entry which is preliminary data.</text>
</comment>
<name>A0A8S1JLY9_PARPR</name>
<dbReference type="Pfam" id="PF01294">
    <property type="entry name" value="Ribosomal_L13e"/>
    <property type="match status" value="1"/>
</dbReference>
<evidence type="ECO:0000256" key="1">
    <source>
        <dbReference type="ARBA" id="ARBA00005640"/>
    </source>
</evidence>
<dbReference type="GO" id="GO:0006412">
    <property type="term" value="P:translation"/>
    <property type="evidence" value="ECO:0007669"/>
    <property type="project" value="InterPro"/>
</dbReference>
<dbReference type="AlphaFoldDB" id="A0A8S1JLY9"/>
<protein>
    <recommendedName>
        <fullName evidence="4">60S ribosomal protein L13</fullName>
    </recommendedName>
</protein>
<dbReference type="PANTHER" id="PTHR11722:SF0">
    <property type="entry name" value="LARGE RIBOSOMAL SUBUNIT PROTEIN EL13"/>
    <property type="match status" value="1"/>
</dbReference>
<reference evidence="6" key="1">
    <citation type="submission" date="2021-01" db="EMBL/GenBank/DDBJ databases">
        <authorList>
            <consortium name="Genoscope - CEA"/>
            <person name="William W."/>
        </authorList>
    </citation>
    <scope>NUCLEOTIDE SEQUENCE</scope>
</reference>
<proteinExistence type="inferred from homology"/>
<dbReference type="PANTHER" id="PTHR11722">
    <property type="entry name" value="60S RIBOSOMAL PROTEIN L13"/>
    <property type="match status" value="1"/>
</dbReference>
<dbReference type="GO" id="GO:0003723">
    <property type="term" value="F:RNA binding"/>
    <property type="evidence" value="ECO:0007669"/>
    <property type="project" value="TreeGrafter"/>
</dbReference>
<evidence type="ECO:0000256" key="5">
    <source>
        <dbReference type="SAM" id="MobiDB-lite"/>
    </source>
</evidence>
<organism evidence="6 7">
    <name type="scientific">Paramecium primaurelia</name>
    <dbReference type="NCBI Taxonomy" id="5886"/>
    <lineage>
        <taxon>Eukaryota</taxon>
        <taxon>Sar</taxon>
        <taxon>Alveolata</taxon>
        <taxon>Ciliophora</taxon>
        <taxon>Intramacronucleata</taxon>
        <taxon>Oligohymenophorea</taxon>
        <taxon>Peniculida</taxon>
        <taxon>Parameciidae</taxon>
        <taxon>Paramecium</taxon>
    </lineage>
</organism>
<evidence type="ECO:0000313" key="6">
    <source>
        <dbReference type="EMBL" id="CAD8043142.1"/>
    </source>
</evidence>
<evidence type="ECO:0000256" key="2">
    <source>
        <dbReference type="ARBA" id="ARBA00022980"/>
    </source>
</evidence>
<dbReference type="Proteomes" id="UP000688137">
    <property type="component" value="Unassembled WGS sequence"/>
</dbReference>
<dbReference type="InterPro" id="IPR018256">
    <property type="entry name" value="Ribosomal_eL13_CS"/>
</dbReference>
<dbReference type="OMA" id="HWHKRIK"/>
<comment type="similarity">
    <text evidence="1 4">Belongs to the eukaryotic ribosomal protein eL13 family.</text>
</comment>
<keyword evidence="2 4" id="KW-0689">Ribosomal protein</keyword>
<evidence type="ECO:0000313" key="7">
    <source>
        <dbReference type="Proteomes" id="UP000688137"/>
    </source>
</evidence>
<sequence>MKHNQQLPNAHLRKHWTRFVKTFYNQPAAKRRRQQRRQSNALRASPRPVELLRPVVRGQTIKYNGVQKLGRGFSLIELKEAGLNAQFARTVGIAVDHRRRNNSQEELAANVKRIKAYLSKLVLFPRVAGKPKNGVVKDSANNVVEQPFTQNTNPEVITFQRTPKREKATVISKELRAKNVYRRLRQEWYNAKFVGVKEKRKQAKETKK</sequence>
<evidence type="ECO:0000256" key="3">
    <source>
        <dbReference type="ARBA" id="ARBA00023274"/>
    </source>
</evidence>
<accession>A0A8S1JLY9</accession>
<dbReference type="EMBL" id="CAJJDM010000001">
    <property type="protein sequence ID" value="CAD8043142.1"/>
    <property type="molecule type" value="Genomic_DNA"/>
</dbReference>
<dbReference type="GO" id="GO:0003735">
    <property type="term" value="F:structural constituent of ribosome"/>
    <property type="evidence" value="ECO:0007669"/>
    <property type="project" value="InterPro"/>
</dbReference>
<dbReference type="HAMAP" id="MF_00499">
    <property type="entry name" value="Ribosomal_eL13"/>
    <property type="match status" value="1"/>
</dbReference>
<feature type="region of interest" description="Disordered" evidence="5">
    <location>
        <begin position="27"/>
        <end position="46"/>
    </location>
</feature>
<dbReference type="GO" id="GO:0022625">
    <property type="term" value="C:cytosolic large ribosomal subunit"/>
    <property type="evidence" value="ECO:0007669"/>
    <property type="project" value="TreeGrafter"/>
</dbReference>
<gene>
    <name evidence="6" type="ORF">PPRIM_AZ9-3.1.T0040365</name>
</gene>